<dbReference type="InParanoid" id="A0A163AWZ3"/>
<gene>
    <name evidence="1" type="ORF">PHYBLDRAFT_166323</name>
</gene>
<organism evidence="1 2">
    <name type="scientific">Phycomyces blakesleeanus (strain ATCC 8743b / DSM 1359 / FGSC 10004 / NBRC 33097 / NRRL 1555)</name>
    <dbReference type="NCBI Taxonomy" id="763407"/>
    <lineage>
        <taxon>Eukaryota</taxon>
        <taxon>Fungi</taxon>
        <taxon>Fungi incertae sedis</taxon>
        <taxon>Mucoromycota</taxon>
        <taxon>Mucoromycotina</taxon>
        <taxon>Mucoromycetes</taxon>
        <taxon>Mucorales</taxon>
        <taxon>Phycomycetaceae</taxon>
        <taxon>Phycomyces</taxon>
    </lineage>
</organism>
<keyword evidence="2" id="KW-1185">Reference proteome</keyword>
<dbReference type="AlphaFoldDB" id="A0A163AWZ3"/>
<dbReference type="EMBL" id="KV440976">
    <property type="protein sequence ID" value="OAD76351.1"/>
    <property type="molecule type" value="Genomic_DNA"/>
</dbReference>
<evidence type="ECO:0000313" key="1">
    <source>
        <dbReference type="EMBL" id="OAD76351.1"/>
    </source>
</evidence>
<dbReference type="RefSeq" id="XP_018294391.1">
    <property type="nucleotide sequence ID" value="XM_018435403.1"/>
</dbReference>
<accession>A0A163AWZ3</accession>
<reference evidence="2" key="1">
    <citation type="submission" date="2015-06" db="EMBL/GenBank/DDBJ databases">
        <title>Expansion of signal transduction pathways in fungi by whole-genome duplication.</title>
        <authorList>
            <consortium name="DOE Joint Genome Institute"/>
            <person name="Corrochano L.M."/>
            <person name="Kuo A."/>
            <person name="Marcet-Houben M."/>
            <person name="Polaino S."/>
            <person name="Salamov A."/>
            <person name="Villalobos J.M."/>
            <person name="Alvarez M.I."/>
            <person name="Avalos J."/>
            <person name="Benito E.P."/>
            <person name="Benoit I."/>
            <person name="Burger G."/>
            <person name="Camino L.P."/>
            <person name="Canovas D."/>
            <person name="Cerda-Olmedo E."/>
            <person name="Cheng J.-F."/>
            <person name="Dominguez A."/>
            <person name="Elias M."/>
            <person name="Eslava A.P."/>
            <person name="Glaser F."/>
            <person name="Grimwood J."/>
            <person name="Gutierrez G."/>
            <person name="Heitman J."/>
            <person name="Henrissat B."/>
            <person name="Iturriaga E.A."/>
            <person name="Lang B.F."/>
            <person name="Lavin J.L."/>
            <person name="Lee S."/>
            <person name="Li W."/>
            <person name="Lindquist E."/>
            <person name="Lopez-Garcia S."/>
            <person name="Luque E.M."/>
            <person name="Marcos A.T."/>
            <person name="Martin J."/>
            <person name="McCluskey K."/>
            <person name="Medina H.R."/>
            <person name="Miralles-Duran A."/>
            <person name="Miyazaki A."/>
            <person name="Munoz-Torres E."/>
            <person name="Oguiza J.A."/>
            <person name="Ohm R."/>
            <person name="Olmedo M."/>
            <person name="Orejas M."/>
            <person name="Ortiz-Castellanos L."/>
            <person name="Pisabarro A.G."/>
            <person name="Rodriguez-Romero J."/>
            <person name="Ruiz-Herrera J."/>
            <person name="Ruiz-Vazquez R."/>
            <person name="Sanz C."/>
            <person name="Schackwitz W."/>
            <person name="Schmutz J."/>
            <person name="Shahriari M."/>
            <person name="Shelest E."/>
            <person name="Silva-Franco F."/>
            <person name="Soanes D."/>
            <person name="Syed K."/>
            <person name="Tagua V.G."/>
            <person name="Talbot N.J."/>
            <person name="Thon M."/>
            <person name="De vries R.P."/>
            <person name="Wiebenga A."/>
            <person name="Yadav J.S."/>
            <person name="Braun E.L."/>
            <person name="Baker S."/>
            <person name="Garre V."/>
            <person name="Horwitz B."/>
            <person name="Torres-Martinez S."/>
            <person name="Idnurm A."/>
            <person name="Herrera-Estrella A."/>
            <person name="Gabaldon T."/>
            <person name="Grigoriev I.V."/>
        </authorList>
    </citation>
    <scope>NUCLEOTIDE SEQUENCE [LARGE SCALE GENOMIC DNA]</scope>
    <source>
        <strain evidence="2">NRRL 1555(-)</strain>
    </source>
</reference>
<proteinExistence type="predicted"/>
<dbReference type="GeneID" id="28996309"/>
<sequence>MAQLKYKKFKLYKPLSFTLFLTYSPISIGTFESTEKTSIVYLILCELEYKERNYSVPGPYYQAVPISSHIETKVFFAEIFLLLIDLNNTFYHVAGRIKRDMLQAPPPSVPFIQILEIGSVTNLYSENFAPAPHNRYHGLIRGLGIIYPLSKYKPFILSAIMSNVQASPQPIPVLLHSSTKFCGIEIFEMSWTSDTSLTNQDNTGEIISMANEEGEYKFSNLGIARHPPRYPLGRCFVSIVKKRCQWKKVLVSKKKLKCDPTKLPIIVFSTGMKSKDAVEFKENCVGIVGFFYGALKNRQKGGDLLVVDVNEFQTFQHISSETQTDVIAQMDSHTDKYGTPKDQKTNNNKQ</sequence>
<name>A0A163AWZ3_PHYB8</name>
<dbReference type="OrthoDB" id="2438399at2759"/>
<dbReference type="VEuPathDB" id="FungiDB:PHYBLDRAFT_166323"/>
<dbReference type="Proteomes" id="UP000077315">
    <property type="component" value="Unassembled WGS sequence"/>
</dbReference>
<protein>
    <submittedName>
        <fullName evidence="1">Uncharacterized protein</fullName>
    </submittedName>
</protein>
<evidence type="ECO:0000313" key="2">
    <source>
        <dbReference type="Proteomes" id="UP000077315"/>
    </source>
</evidence>